<dbReference type="RefSeq" id="WP_162951679.1">
    <property type="nucleotide sequence ID" value="NZ_BLKX01000003.1"/>
</dbReference>
<gene>
    <name evidence="4" type="ORF">MPRG_65210</name>
</gene>
<dbReference type="EMBL" id="BLKX01000003">
    <property type="protein sequence ID" value="GFG83245.1"/>
    <property type="molecule type" value="Genomic_DNA"/>
</dbReference>
<keyword evidence="2" id="KW-0472">Membrane</keyword>
<feature type="transmembrane region" description="Helical" evidence="2">
    <location>
        <begin position="365"/>
        <end position="384"/>
    </location>
</feature>
<feature type="chain" id="PRO_5046735187" evidence="3">
    <location>
        <begin position="25"/>
        <end position="644"/>
    </location>
</feature>
<proteinExistence type="predicted"/>
<organism evidence="4 5">
    <name type="scientific">Mycobacterium paragordonae</name>
    <dbReference type="NCBI Taxonomy" id="1389713"/>
    <lineage>
        <taxon>Bacteria</taxon>
        <taxon>Bacillati</taxon>
        <taxon>Actinomycetota</taxon>
        <taxon>Actinomycetes</taxon>
        <taxon>Mycobacteriales</taxon>
        <taxon>Mycobacteriaceae</taxon>
        <taxon>Mycobacterium</taxon>
    </lineage>
</organism>
<evidence type="ECO:0000256" key="2">
    <source>
        <dbReference type="SAM" id="Phobius"/>
    </source>
</evidence>
<feature type="transmembrane region" description="Helical" evidence="2">
    <location>
        <begin position="332"/>
        <end position="353"/>
    </location>
</feature>
<dbReference type="Proteomes" id="UP000465240">
    <property type="component" value="Unassembled WGS sequence"/>
</dbReference>
<keyword evidence="2" id="KW-1133">Transmembrane helix</keyword>
<feature type="transmembrane region" description="Helical" evidence="2">
    <location>
        <begin position="73"/>
        <end position="96"/>
    </location>
</feature>
<feature type="transmembrane region" description="Helical" evidence="2">
    <location>
        <begin position="298"/>
        <end position="320"/>
    </location>
</feature>
<feature type="transmembrane region" description="Helical" evidence="2">
    <location>
        <begin position="273"/>
        <end position="292"/>
    </location>
</feature>
<feature type="region of interest" description="Disordered" evidence="1">
    <location>
        <begin position="541"/>
        <end position="644"/>
    </location>
</feature>
<sequence length="644" mass="65741">MSTRGRIARITAMIAALTATAVCAAPVSAAGVLDDLDPRDTSGVPITEYRLSFNNGAGFLGSVLTPDVSIPAALSYVMFCVFMVAVWIGFTTLNLLPRTDWLSPLVHTIDAISNRLYTQLGVPFITMMISGLLMLTTAVYVLRNKGNRAWHHIAMTLVCVIVGASITFPVAEAAKMLGIGAQAATATGQAVAGANAQTAQQNPTGVLIDEWVRKPVQRWTFGGQDMDSLNCGAAWTAAIRAHKPDEIKDAPLSCPGGSTGQAMHDAAMHPQDSLVDSGLTTVFGVLLGWVLVRIVLKLIGVSVAALIHAGMIKIGLIGVGTETGQRFLVRNAVDAPVAALTFFAGLLAIYVGADIAKILAQVVPSSRQGMLLMIIMIVGALIGVKRASQSWNRRLRDSATAAVTGTAAGGGSPLIRNQISGGRTLALATAARYTLRQGRKAAAAAAVPELAAPTAVASKVRAAAQRARGTGPGVATQAASLGSLNGANTAPAVAKQTAGPPSPAAASSAAAPAVAAPPNVITQNVTTAHYARAAASHYRAQRGARYGPPPAAAARRAGQPGVPAGAANPPSAAMAAASSGDSGNPQPAGSAIRRPSTAASATPRTVRPSRPADHHSGAAARRTGGDAESARQVARGYFRGQGKK</sequence>
<feature type="signal peptide" evidence="3">
    <location>
        <begin position="1"/>
        <end position="24"/>
    </location>
</feature>
<feature type="compositionally biased region" description="Low complexity" evidence="1">
    <location>
        <begin position="541"/>
        <end position="583"/>
    </location>
</feature>
<reference evidence="4 5" key="1">
    <citation type="journal article" date="2019" name="Emerg. Microbes Infect.">
        <title>Comprehensive subspecies identification of 175 nontuberculous mycobacteria species based on 7547 genomic profiles.</title>
        <authorList>
            <person name="Matsumoto Y."/>
            <person name="Kinjo T."/>
            <person name="Motooka D."/>
            <person name="Nabeya D."/>
            <person name="Jung N."/>
            <person name="Uechi K."/>
            <person name="Horii T."/>
            <person name="Iida T."/>
            <person name="Fujita J."/>
            <person name="Nakamura S."/>
        </authorList>
    </citation>
    <scope>NUCLEOTIDE SEQUENCE [LARGE SCALE GENOMIC DNA]</scope>
    <source>
        <strain evidence="4 5">JCM 18565</strain>
    </source>
</reference>
<feature type="transmembrane region" description="Helical" evidence="2">
    <location>
        <begin position="149"/>
        <end position="171"/>
    </location>
</feature>
<evidence type="ECO:0000313" key="5">
    <source>
        <dbReference type="Proteomes" id="UP000465240"/>
    </source>
</evidence>
<name>A0ABQ1CGA1_9MYCO</name>
<protein>
    <submittedName>
        <fullName evidence="4">Uncharacterized protein</fullName>
    </submittedName>
</protein>
<keyword evidence="3" id="KW-0732">Signal</keyword>
<evidence type="ECO:0000256" key="1">
    <source>
        <dbReference type="SAM" id="MobiDB-lite"/>
    </source>
</evidence>
<accession>A0ABQ1CGA1</accession>
<evidence type="ECO:0000256" key="3">
    <source>
        <dbReference type="SAM" id="SignalP"/>
    </source>
</evidence>
<feature type="transmembrane region" description="Helical" evidence="2">
    <location>
        <begin position="116"/>
        <end position="143"/>
    </location>
</feature>
<keyword evidence="2" id="KW-0812">Transmembrane</keyword>
<comment type="caution">
    <text evidence="4">The sequence shown here is derived from an EMBL/GenBank/DDBJ whole genome shotgun (WGS) entry which is preliminary data.</text>
</comment>
<keyword evidence="5" id="KW-1185">Reference proteome</keyword>
<evidence type="ECO:0000313" key="4">
    <source>
        <dbReference type="EMBL" id="GFG83245.1"/>
    </source>
</evidence>